<evidence type="ECO:0000256" key="1">
    <source>
        <dbReference type="SAM" id="MobiDB-lite"/>
    </source>
</evidence>
<protein>
    <submittedName>
        <fullName evidence="2">Uncharacterized protein</fullName>
    </submittedName>
</protein>
<dbReference type="AlphaFoldDB" id="A0AAE1SDA7"/>
<keyword evidence="3" id="KW-1185">Reference proteome</keyword>
<dbReference type="EMBL" id="JAVYJV010000006">
    <property type="protein sequence ID" value="KAK4367591.1"/>
    <property type="molecule type" value="Genomic_DNA"/>
</dbReference>
<comment type="caution">
    <text evidence="2">The sequence shown here is derived from an EMBL/GenBank/DDBJ whole genome shotgun (WGS) entry which is preliminary data.</text>
</comment>
<sequence length="182" mass="20701">MDLLIKLDSIQGDDQLIRDGKRLISNKLTRFMKVINGVTVISRRIVKNVRNGNKARVFSSDPKVKFGSNRNESVDKFVSSVNESESEEEEEEEEEEHQKPRFSEVRKSRVLRSGLKPKQKKSVSFAENVNGQESFDAELMKNLSRRVEKIGSLSKDDAEVDEERDGGSSGNSDNEIIISRKR</sequence>
<feature type="compositionally biased region" description="Acidic residues" evidence="1">
    <location>
        <begin position="84"/>
        <end position="95"/>
    </location>
</feature>
<dbReference type="Proteomes" id="UP001291623">
    <property type="component" value="Unassembled WGS sequence"/>
</dbReference>
<organism evidence="2 3">
    <name type="scientific">Anisodus tanguticus</name>
    <dbReference type="NCBI Taxonomy" id="243964"/>
    <lineage>
        <taxon>Eukaryota</taxon>
        <taxon>Viridiplantae</taxon>
        <taxon>Streptophyta</taxon>
        <taxon>Embryophyta</taxon>
        <taxon>Tracheophyta</taxon>
        <taxon>Spermatophyta</taxon>
        <taxon>Magnoliopsida</taxon>
        <taxon>eudicotyledons</taxon>
        <taxon>Gunneridae</taxon>
        <taxon>Pentapetalae</taxon>
        <taxon>asterids</taxon>
        <taxon>lamiids</taxon>
        <taxon>Solanales</taxon>
        <taxon>Solanaceae</taxon>
        <taxon>Solanoideae</taxon>
        <taxon>Hyoscyameae</taxon>
        <taxon>Anisodus</taxon>
    </lineage>
</organism>
<reference evidence="2" key="1">
    <citation type="submission" date="2023-12" db="EMBL/GenBank/DDBJ databases">
        <title>Genome assembly of Anisodus tanguticus.</title>
        <authorList>
            <person name="Wang Y.-J."/>
        </authorList>
    </citation>
    <scope>NUCLEOTIDE SEQUENCE</scope>
    <source>
        <strain evidence="2">KB-2021</strain>
        <tissue evidence="2">Leaf</tissue>
    </source>
</reference>
<evidence type="ECO:0000313" key="2">
    <source>
        <dbReference type="EMBL" id="KAK4367591.1"/>
    </source>
</evidence>
<evidence type="ECO:0000313" key="3">
    <source>
        <dbReference type="Proteomes" id="UP001291623"/>
    </source>
</evidence>
<accession>A0AAE1SDA7</accession>
<feature type="region of interest" description="Disordered" evidence="1">
    <location>
        <begin position="151"/>
        <end position="182"/>
    </location>
</feature>
<name>A0AAE1SDA7_9SOLA</name>
<feature type="compositionally biased region" description="Basic and acidic residues" evidence="1">
    <location>
        <begin position="96"/>
        <end position="107"/>
    </location>
</feature>
<proteinExistence type="predicted"/>
<gene>
    <name evidence="2" type="ORF">RND71_011383</name>
</gene>
<feature type="region of interest" description="Disordered" evidence="1">
    <location>
        <begin position="75"/>
        <end position="136"/>
    </location>
</feature>